<evidence type="ECO:0000313" key="5">
    <source>
        <dbReference type="EMBL" id="KAF1987246.1"/>
    </source>
</evidence>
<feature type="coiled-coil region" evidence="1">
    <location>
        <begin position="177"/>
        <end position="229"/>
    </location>
</feature>
<name>A0A6G1H202_9PEZI</name>
<gene>
    <name evidence="5" type="ORF">K402DRAFT_392945</name>
</gene>
<feature type="compositionally biased region" description="Low complexity" evidence="2">
    <location>
        <begin position="473"/>
        <end position="493"/>
    </location>
</feature>
<dbReference type="InterPro" id="IPR011935">
    <property type="entry name" value="CHP02231"/>
</dbReference>
<dbReference type="Proteomes" id="UP000800041">
    <property type="component" value="Unassembled WGS sequence"/>
</dbReference>
<evidence type="ECO:0000256" key="2">
    <source>
        <dbReference type="SAM" id="MobiDB-lite"/>
    </source>
</evidence>
<dbReference type="InterPro" id="IPR025554">
    <property type="entry name" value="DUF4140"/>
</dbReference>
<evidence type="ECO:0008006" key="7">
    <source>
        <dbReference type="Google" id="ProtNLM"/>
    </source>
</evidence>
<dbReference type="InterPro" id="IPR037291">
    <property type="entry name" value="DUF4139"/>
</dbReference>
<feature type="region of interest" description="Disordered" evidence="2">
    <location>
        <begin position="472"/>
        <end position="514"/>
    </location>
</feature>
<organism evidence="5 6">
    <name type="scientific">Aulographum hederae CBS 113979</name>
    <dbReference type="NCBI Taxonomy" id="1176131"/>
    <lineage>
        <taxon>Eukaryota</taxon>
        <taxon>Fungi</taxon>
        <taxon>Dikarya</taxon>
        <taxon>Ascomycota</taxon>
        <taxon>Pezizomycotina</taxon>
        <taxon>Dothideomycetes</taxon>
        <taxon>Pleosporomycetidae</taxon>
        <taxon>Aulographales</taxon>
        <taxon>Aulographaceae</taxon>
    </lineage>
</organism>
<feature type="domain" description="DUF4140" evidence="4">
    <location>
        <begin position="20"/>
        <end position="141"/>
    </location>
</feature>
<dbReference type="EMBL" id="ML977153">
    <property type="protein sequence ID" value="KAF1987246.1"/>
    <property type="molecule type" value="Genomic_DNA"/>
</dbReference>
<proteinExistence type="predicted"/>
<reference evidence="5" key="1">
    <citation type="journal article" date="2020" name="Stud. Mycol.">
        <title>101 Dothideomycetes genomes: a test case for predicting lifestyles and emergence of pathogens.</title>
        <authorList>
            <person name="Haridas S."/>
            <person name="Albert R."/>
            <person name="Binder M."/>
            <person name="Bloem J."/>
            <person name="Labutti K."/>
            <person name="Salamov A."/>
            <person name="Andreopoulos B."/>
            <person name="Baker S."/>
            <person name="Barry K."/>
            <person name="Bills G."/>
            <person name="Bluhm B."/>
            <person name="Cannon C."/>
            <person name="Castanera R."/>
            <person name="Culley D."/>
            <person name="Daum C."/>
            <person name="Ezra D."/>
            <person name="Gonzalez J."/>
            <person name="Henrissat B."/>
            <person name="Kuo A."/>
            <person name="Liang C."/>
            <person name="Lipzen A."/>
            <person name="Lutzoni F."/>
            <person name="Magnuson J."/>
            <person name="Mondo S."/>
            <person name="Nolan M."/>
            <person name="Ohm R."/>
            <person name="Pangilinan J."/>
            <person name="Park H.-J."/>
            <person name="Ramirez L."/>
            <person name="Alfaro M."/>
            <person name="Sun H."/>
            <person name="Tritt A."/>
            <person name="Yoshinaga Y."/>
            <person name="Zwiers L.-H."/>
            <person name="Turgeon B."/>
            <person name="Goodwin S."/>
            <person name="Spatafora J."/>
            <person name="Crous P."/>
            <person name="Grigoriev I."/>
        </authorList>
    </citation>
    <scope>NUCLEOTIDE SEQUENCE</scope>
    <source>
        <strain evidence="5">CBS 113979</strain>
    </source>
</reference>
<evidence type="ECO:0000256" key="1">
    <source>
        <dbReference type="SAM" id="Coils"/>
    </source>
</evidence>
<dbReference type="Pfam" id="PF13598">
    <property type="entry name" value="DUF4139"/>
    <property type="match status" value="1"/>
</dbReference>
<dbReference type="AlphaFoldDB" id="A0A6G1H202"/>
<feature type="domain" description="DUF4139" evidence="3">
    <location>
        <begin position="299"/>
        <end position="790"/>
    </location>
</feature>
<evidence type="ECO:0000259" key="4">
    <source>
        <dbReference type="Pfam" id="PF13600"/>
    </source>
</evidence>
<feature type="region of interest" description="Disordered" evidence="2">
    <location>
        <begin position="86"/>
        <end position="107"/>
    </location>
</feature>
<protein>
    <recommendedName>
        <fullName evidence="7">DUF4139 domain-containing protein</fullName>
    </recommendedName>
</protein>
<dbReference type="PANTHER" id="PTHR31005">
    <property type="entry name" value="DUF4139 DOMAIN-CONTAINING PROTEIN"/>
    <property type="match status" value="1"/>
</dbReference>
<sequence>MASELPSQKFLVKDLPTKSVTLYPSRAHVVREINEVNLEPGLNTIEIFGVTPTADEHSVQVDGRGSATIIDMTVGLVPNRDIYEEVYPEDSDSEPSDSDDEDSDENEIEAVKAISEAIKELHNIIRAATEEQTKATNSLTALDRYKDAIRPEHNSPEDVTKLLAMYDQKRTDLFTKHSEATDKLAKLNKDLERKKAEHWKAGKEERKRLEKLDKEKEKARMKRVRQLAERRKEAKRVKEERLKFWPKNIYRIVLTLETAGMDTPASSRRGSLDSVTIAQGYVPPKTADSEKHSATSISLSLSYVTREASWSPRYDLSISSINKSATIIYRAEFSNCTSETWKDARVALSTSQTSYSGLDDKVPWMHSWHLKLGKYGNAESEGLMSHEEQNRNRGGRAATNNVVNRKDLFGLNNSAQSQMEMLGVRTREMKKYNGRSMPPPPPAPGAAQSGGGGLFGSSATNSMPVASALFGGQPRQQIQQIQQIQQAQRSAQPHSEWSSFGPDQPVSEAAVPFQRSRNRAMASRAEVALADEDAEEEEDDDEEDLGFALDFQESTWEDSGLTTTYDVPGLRTLAPSSTARRHKIASLTASKIDLSHVAVPKLRPSAFLRARIRNPSSNITLLKGIAGVTLDGTFLGNMNMGRVSPGGTFELPLGVDPAIHISYPKPSVKRSTIGMFQKESAQTYVRNIWITNTKTVPVEVLVLDQVPISEDERLKIEIVTPRGLSKEGDRFRAGAAAKEGASATAVDGAKDAAWGRAVASLKKNGEVAWNVNLEKKGAGLLKLEYEARLPNAEKIVTA</sequence>
<keyword evidence="6" id="KW-1185">Reference proteome</keyword>
<keyword evidence="1" id="KW-0175">Coiled coil</keyword>
<dbReference type="Pfam" id="PF13600">
    <property type="entry name" value="DUF4140"/>
    <property type="match status" value="1"/>
</dbReference>
<accession>A0A6G1H202</accession>
<evidence type="ECO:0000259" key="3">
    <source>
        <dbReference type="Pfam" id="PF13598"/>
    </source>
</evidence>
<dbReference type="OrthoDB" id="10068793at2759"/>
<dbReference type="PANTHER" id="PTHR31005:SF8">
    <property type="entry name" value="DUF4139 DOMAIN-CONTAINING PROTEIN"/>
    <property type="match status" value="1"/>
</dbReference>
<evidence type="ECO:0000313" key="6">
    <source>
        <dbReference type="Proteomes" id="UP000800041"/>
    </source>
</evidence>
<feature type="region of interest" description="Disordered" evidence="2">
    <location>
        <begin position="431"/>
        <end position="459"/>
    </location>
</feature>